<dbReference type="KEGG" id="swp:swp_1022"/>
<dbReference type="PANTHER" id="PTHR32305:SF15">
    <property type="entry name" value="PROTEIN RHSA-RELATED"/>
    <property type="match status" value="1"/>
</dbReference>
<evidence type="ECO:0000313" key="3">
    <source>
        <dbReference type="Proteomes" id="UP000000753"/>
    </source>
</evidence>
<dbReference type="NCBIfam" id="TIGR03696">
    <property type="entry name" value="Rhs_assc_core"/>
    <property type="match status" value="1"/>
</dbReference>
<feature type="compositionally biased region" description="Gly residues" evidence="1">
    <location>
        <begin position="172"/>
        <end position="182"/>
    </location>
</feature>
<keyword evidence="3" id="KW-1185">Reference proteome</keyword>
<reference evidence="2 3" key="1">
    <citation type="journal article" date="2008" name="PLoS ONE">
        <title>Environmental adaptation: genomic analysis of the piezotolerant and psychrotolerant deep-sea iron reducing bacterium Shewanella piezotolerans WP3.</title>
        <authorList>
            <person name="Wang F."/>
            <person name="Wang J."/>
            <person name="Jian H."/>
            <person name="Zhang B."/>
            <person name="Li S."/>
            <person name="Wang F."/>
            <person name="Zeng X."/>
            <person name="Gao L."/>
            <person name="Bartlett D.H."/>
            <person name="Yu J."/>
            <person name="Hu S."/>
            <person name="Xiao X."/>
        </authorList>
    </citation>
    <scope>NUCLEOTIDE SEQUENCE [LARGE SCALE GENOMIC DNA]</scope>
    <source>
        <strain evidence="3">WP3 / JCM 13877</strain>
    </source>
</reference>
<dbReference type="STRING" id="225849.swp_1022"/>
<evidence type="ECO:0000313" key="2">
    <source>
        <dbReference type="EMBL" id="ACJ27825.1"/>
    </source>
</evidence>
<protein>
    <submittedName>
        <fullName evidence="2">YD repeat protein</fullName>
    </submittedName>
</protein>
<dbReference type="InterPro" id="IPR050708">
    <property type="entry name" value="T6SS_VgrG/RHS"/>
</dbReference>
<sequence length="182" mass="19855">MRDRLGSATTMVDHQGNIISQRYFDPFGRTASASVAGSLGDLVDTNRNRRGFTDHEHLNEQQLIHMNGRVYDYSMGRFMSVDPFIQSPTSTQSVNPYSYIMNNPLAGTDPTGYASCYEKGFLCTKDNVDKGENVNWAKACIPGSCESRSNNSNGSTQEQSSKNKETQNSDIGGLGGDCSAGK</sequence>
<gene>
    <name evidence="2" type="ordered locus">swp_1022</name>
</gene>
<dbReference type="Proteomes" id="UP000000753">
    <property type="component" value="Chromosome"/>
</dbReference>
<name>B8CJ63_SHEPW</name>
<dbReference type="eggNOG" id="COG3209">
    <property type="taxonomic scope" value="Bacteria"/>
</dbReference>
<organism evidence="2 3">
    <name type="scientific">Shewanella piezotolerans (strain WP3 / JCM 13877)</name>
    <dbReference type="NCBI Taxonomy" id="225849"/>
    <lineage>
        <taxon>Bacteria</taxon>
        <taxon>Pseudomonadati</taxon>
        <taxon>Pseudomonadota</taxon>
        <taxon>Gammaproteobacteria</taxon>
        <taxon>Alteromonadales</taxon>
        <taxon>Shewanellaceae</taxon>
        <taxon>Shewanella</taxon>
    </lineage>
</organism>
<dbReference type="PANTHER" id="PTHR32305">
    <property type="match status" value="1"/>
</dbReference>
<accession>B8CJ63</accession>
<dbReference type="AlphaFoldDB" id="B8CJ63"/>
<dbReference type="InterPro" id="IPR022385">
    <property type="entry name" value="Rhs_assc_core"/>
</dbReference>
<dbReference type="Gene3D" id="2.180.10.10">
    <property type="entry name" value="RHS repeat-associated core"/>
    <property type="match status" value="1"/>
</dbReference>
<evidence type="ECO:0000256" key="1">
    <source>
        <dbReference type="SAM" id="MobiDB-lite"/>
    </source>
</evidence>
<proteinExistence type="predicted"/>
<dbReference type="EMBL" id="CP000472">
    <property type="protein sequence ID" value="ACJ27825.1"/>
    <property type="molecule type" value="Genomic_DNA"/>
</dbReference>
<feature type="region of interest" description="Disordered" evidence="1">
    <location>
        <begin position="146"/>
        <end position="182"/>
    </location>
</feature>
<dbReference type="HOGENOM" id="CLU_1481044_0_0_6"/>
<feature type="compositionally biased region" description="Polar residues" evidence="1">
    <location>
        <begin position="146"/>
        <end position="160"/>
    </location>
</feature>